<evidence type="ECO:0000313" key="2">
    <source>
        <dbReference type="EMBL" id="EMB23316.1"/>
    </source>
</evidence>
<dbReference type="Proteomes" id="UP000011701">
    <property type="component" value="Chromosome"/>
</dbReference>
<evidence type="ECO:0000256" key="1">
    <source>
        <dbReference type="SAM" id="MobiDB-lite"/>
    </source>
</evidence>
<protein>
    <recommendedName>
        <fullName evidence="3">Phage major tail protein, TP901-1 family</fullName>
    </recommendedName>
</protein>
<dbReference type="EMBL" id="AGDY01000004">
    <property type="protein sequence ID" value="EMB23316.1"/>
    <property type="molecule type" value="Genomic_DNA"/>
</dbReference>
<accession>A0A0F6MR24</accession>
<name>A0A0F6MR24_TREDN</name>
<comment type="caution">
    <text evidence="2">The sequence shown here is derived from an EMBL/GenBank/DDBJ whole genome shotgun (WGS) entry which is preliminary data.</text>
</comment>
<evidence type="ECO:0008006" key="3">
    <source>
        <dbReference type="Google" id="ProtNLM"/>
    </source>
</evidence>
<proteinExistence type="predicted"/>
<dbReference type="HOGENOM" id="CLU_1991671_0_0_12"/>
<organism evidence="2">
    <name type="scientific">Treponema denticola OTK</name>
    <dbReference type="NCBI Taxonomy" id="999434"/>
    <lineage>
        <taxon>Bacteria</taxon>
        <taxon>Pseudomonadati</taxon>
        <taxon>Spirochaetota</taxon>
        <taxon>Spirochaetia</taxon>
        <taxon>Spirochaetales</taxon>
        <taxon>Treponemataceae</taxon>
        <taxon>Treponema</taxon>
    </lineage>
</organism>
<feature type="region of interest" description="Disordered" evidence="1">
    <location>
        <begin position="28"/>
        <end position="49"/>
    </location>
</feature>
<gene>
    <name evidence="2" type="ORF">HMPREF9723_00454</name>
</gene>
<sequence length="125" mass="13511">MIAGPFESHTLNGRRFTCDADDDAKWKFGGKNNEVKPNGDGSSRVVQSRKTDSIEGVSLVIDFDKGDDEFLQDLKNSGKMFDYSGTANDGAVFAGLVQIVDDIEISFKEGTASVSLQGKIEKQGV</sequence>
<dbReference type="RefSeq" id="WP_002690703.1">
    <property type="nucleotide sequence ID" value="NZ_CM001797.1"/>
</dbReference>
<dbReference type="AlphaFoldDB" id="A0A0F6MR24"/>
<dbReference type="PATRIC" id="fig|999434.4.peg.475"/>
<reference evidence="2" key="1">
    <citation type="submission" date="2012-01" db="EMBL/GenBank/DDBJ databases">
        <title>The Genome Sequence of Treponema denticola OTK.</title>
        <authorList>
            <consortium name="The Broad Institute Genome Sequencing Platform"/>
            <person name="Earl A."/>
            <person name="Ward D."/>
            <person name="Feldgarden M."/>
            <person name="Gevers D."/>
            <person name="Blanton J.M."/>
            <person name="Fenno C.J."/>
            <person name="Baranova O.V."/>
            <person name="Mathney J."/>
            <person name="Dewhirst F.E."/>
            <person name="Izard J."/>
            <person name="Young S.K."/>
            <person name="Zeng Q."/>
            <person name="Gargeya S."/>
            <person name="Fitzgerald M."/>
            <person name="Haas B."/>
            <person name="Abouelleil A."/>
            <person name="Alvarado L."/>
            <person name="Arachchi H.M."/>
            <person name="Berlin A."/>
            <person name="Chapman S.B."/>
            <person name="Gearin G."/>
            <person name="Goldberg J."/>
            <person name="Griggs A."/>
            <person name="Gujja S."/>
            <person name="Hansen M."/>
            <person name="Heiman D."/>
            <person name="Howarth C."/>
            <person name="Larimer J."/>
            <person name="Lui A."/>
            <person name="MacDonald P.J.P."/>
            <person name="McCowen C."/>
            <person name="Montmayeur A."/>
            <person name="Murphy C."/>
            <person name="Neiman D."/>
            <person name="Pearson M."/>
            <person name="Priest M."/>
            <person name="Roberts A."/>
            <person name="Saif S."/>
            <person name="Shea T."/>
            <person name="Sisk P."/>
            <person name="Stolte C."/>
            <person name="Sykes S."/>
            <person name="Wortman J."/>
            <person name="Nusbaum C."/>
            <person name="Birren B."/>
        </authorList>
    </citation>
    <scope>NUCLEOTIDE SEQUENCE [LARGE SCALE GENOMIC DNA]</scope>
    <source>
        <strain evidence="2">OTK</strain>
    </source>
</reference>